<name>A0A2T8KPB6_9POAL</name>
<sequence length="65" mass="7545">MPTYLGWHQEGIIGLQTGGYGMAYKLQRLVDFVISKLNLLTTLYSDVLYLYRFGLRYYLDWASGT</sequence>
<proteinExistence type="predicted"/>
<evidence type="ECO:0000313" key="1">
    <source>
        <dbReference type="EMBL" id="PVH64041.1"/>
    </source>
</evidence>
<dbReference type="EMBL" id="CM008047">
    <property type="protein sequence ID" value="PVH64041.1"/>
    <property type="molecule type" value="Genomic_DNA"/>
</dbReference>
<reference evidence="1" key="1">
    <citation type="submission" date="2018-04" db="EMBL/GenBank/DDBJ databases">
        <title>WGS assembly of Panicum hallii.</title>
        <authorList>
            <person name="Lovell J."/>
            <person name="Jenkins J."/>
            <person name="Lowry D."/>
            <person name="Mamidi S."/>
            <person name="Sreedasyam A."/>
            <person name="Weng X."/>
            <person name="Barry K."/>
            <person name="Bonette J."/>
            <person name="Campitelli B."/>
            <person name="Daum C."/>
            <person name="Gordon S."/>
            <person name="Gould B."/>
            <person name="Lipzen A."/>
            <person name="Macqueen A."/>
            <person name="Palacio-Mejia J."/>
            <person name="Plott C."/>
            <person name="Shakirov E."/>
            <person name="Shu S."/>
            <person name="Yoshinaga Y."/>
            <person name="Zane M."/>
            <person name="Rokhsar D."/>
            <person name="Grimwood J."/>
            <person name="Schmutz J."/>
            <person name="Juenger T."/>
        </authorList>
    </citation>
    <scope>NUCLEOTIDE SEQUENCE [LARGE SCALE GENOMIC DNA]</scope>
    <source>
        <strain evidence="1">FIL2</strain>
    </source>
</reference>
<dbReference type="Proteomes" id="UP000243499">
    <property type="component" value="Chromosome 2"/>
</dbReference>
<protein>
    <submittedName>
        <fullName evidence="1">Uncharacterized protein</fullName>
    </submittedName>
</protein>
<dbReference type="AlphaFoldDB" id="A0A2T8KPB6"/>
<gene>
    <name evidence="1" type="ORF">PAHAL_2G172400</name>
</gene>
<organism evidence="1">
    <name type="scientific">Panicum hallii</name>
    <dbReference type="NCBI Taxonomy" id="206008"/>
    <lineage>
        <taxon>Eukaryota</taxon>
        <taxon>Viridiplantae</taxon>
        <taxon>Streptophyta</taxon>
        <taxon>Embryophyta</taxon>
        <taxon>Tracheophyta</taxon>
        <taxon>Spermatophyta</taxon>
        <taxon>Magnoliopsida</taxon>
        <taxon>Liliopsida</taxon>
        <taxon>Poales</taxon>
        <taxon>Poaceae</taxon>
        <taxon>PACMAD clade</taxon>
        <taxon>Panicoideae</taxon>
        <taxon>Panicodae</taxon>
        <taxon>Paniceae</taxon>
        <taxon>Panicinae</taxon>
        <taxon>Panicum</taxon>
        <taxon>Panicum sect. Panicum</taxon>
    </lineage>
</organism>
<dbReference type="Gramene" id="PVH64041">
    <property type="protein sequence ID" value="PVH64041"/>
    <property type="gene ID" value="PAHAL_2G172400"/>
</dbReference>
<accession>A0A2T8KPB6</accession>